<keyword evidence="6 8" id="KW-0139">CF(1)</keyword>
<comment type="similarity">
    <text evidence="2 8 9">Belongs to the ATPase epsilon chain family.</text>
</comment>
<dbReference type="PANTHER" id="PTHR13822">
    <property type="entry name" value="ATP SYNTHASE DELTA/EPSILON CHAIN"/>
    <property type="match status" value="1"/>
</dbReference>
<name>A0A0X3V793_9ACTN</name>
<organism evidence="11 12">
    <name type="scientific">Actinoplanes awajinensis subsp. mycoplanecinus</name>
    <dbReference type="NCBI Taxonomy" id="135947"/>
    <lineage>
        <taxon>Bacteria</taxon>
        <taxon>Bacillati</taxon>
        <taxon>Actinomycetota</taxon>
        <taxon>Actinomycetes</taxon>
        <taxon>Micromonosporales</taxon>
        <taxon>Micromonosporaceae</taxon>
        <taxon>Actinoplanes</taxon>
    </lineage>
</organism>
<proteinExistence type="inferred from homology"/>
<dbReference type="CDD" id="cd12152">
    <property type="entry name" value="F1-ATPase_delta"/>
    <property type="match status" value="1"/>
</dbReference>
<dbReference type="EMBL" id="LLZH01000025">
    <property type="protein sequence ID" value="KUL40681.1"/>
    <property type="molecule type" value="Genomic_DNA"/>
</dbReference>
<dbReference type="InterPro" id="IPR020546">
    <property type="entry name" value="ATP_synth_F1_dsu/esu_N"/>
</dbReference>
<keyword evidence="4 8" id="KW-0406">Ion transport</keyword>
<protein>
    <recommendedName>
        <fullName evidence="8">ATP synthase epsilon chain</fullName>
    </recommendedName>
    <alternativeName>
        <fullName evidence="8">ATP synthase F1 sector epsilon subunit</fullName>
    </alternativeName>
    <alternativeName>
        <fullName evidence="8">F-ATPase epsilon subunit</fullName>
    </alternativeName>
</protein>
<dbReference type="SUPFAM" id="SSF51344">
    <property type="entry name" value="Epsilon subunit of F1F0-ATP synthase N-terminal domain"/>
    <property type="match status" value="1"/>
</dbReference>
<dbReference type="PANTHER" id="PTHR13822:SF10">
    <property type="entry name" value="ATP SYNTHASE EPSILON CHAIN, CHLOROPLASTIC"/>
    <property type="match status" value="1"/>
</dbReference>
<sequence length="93" mass="9743">MANQLHVEVVAVEQKIWAGEAEMLVARTTEGEIGVLPGHSPLLGLLKEPSQVRVKLAGGEQLTYDVAGGFLSIDANGVTVLAESATPATPEQH</sequence>
<dbReference type="Proteomes" id="UP000053244">
    <property type="component" value="Unassembled WGS sequence"/>
</dbReference>
<evidence type="ECO:0000256" key="2">
    <source>
        <dbReference type="ARBA" id="ARBA00005712"/>
    </source>
</evidence>
<evidence type="ECO:0000256" key="4">
    <source>
        <dbReference type="ARBA" id="ARBA00023065"/>
    </source>
</evidence>
<evidence type="ECO:0000313" key="11">
    <source>
        <dbReference type="EMBL" id="KUL40681.1"/>
    </source>
</evidence>
<evidence type="ECO:0000256" key="8">
    <source>
        <dbReference type="HAMAP-Rule" id="MF_00530"/>
    </source>
</evidence>
<dbReference type="Pfam" id="PF02823">
    <property type="entry name" value="ATP-synt_DE_N"/>
    <property type="match status" value="1"/>
</dbReference>
<comment type="subunit">
    <text evidence="8 9">F-type ATPases have 2 components, CF(1) - the catalytic core - and CF(0) - the membrane proton channel. CF(1) has five subunits: alpha(3), beta(3), gamma(1), delta(1), epsilon(1). CF(0) has three main subunits: a, b and c.</text>
</comment>
<keyword evidence="7 8" id="KW-0066">ATP synthesis</keyword>
<evidence type="ECO:0000313" key="12">
    <source>
        <dbReference type="Proteomes" id="UP000053244"/>
    </source>
</evidence>
<gene>
    <name evidence="8" type="primary">atpC</name>
    <name evidence="11" type="ORF">ADL15_06760</name>
</gene>
<dbReference type="NCBIfam" id="TIGR01216">
    <property type="entry name" value="ATP_synt_epsi"/>
    <property type="match status" value="1"/>
</dbReference>
<evidence type="ECO:0000256" key="6">
    <source>
        <dbReference type="ARBA" id="ARBA00023196"/>
    </source>
</evidence>
<dbReference type="NCBIfam" id="NF009977">
    <property type="entry name" value="PRK13442.1"/>
    <property type="match status" value="1"/>
</dbReference>
<dbReference type="InterPro" id="IPR001469">
    <property type="entry name" value="ATP_synth_F1_dsu/esu"/>
</dbReference>
<keyword evidence="12" id="KW-1185">Reference proteome</keyword>
<keyword evidence="5 8" id="KW-0472">Membrane</keyword>
<keyword evidence="8" id="KW-1003">Cell membrane</keyword>
<evidence type="ECO:0000256" key="1">
    <source>
        <dbReference type="ARBA" id="ARBA00004202"/>
    </source>
</evidence>
<keyword evidence="3 8" id="KW-0813">Transport</keyword>
<dbReference type="RefSeq" id="WP_067685802.1">
    <property type="nucleotide sequence ID" value="NZ_LLZH01000025.1"/>
</dbReference>
<evidence type="ECO:0000256" key="7">
    <source>
        <dbReference type="ARBA" id="ARBA00023310"/>
    </source>
</evidence>
<dbReference type="HAMAP" id="MF_00530">
    <property type="entry name" value="ATP_synth_epsil_bac"/>
    <property type="match status" value="1"/>
</dbReference>
<dbReference type="GO" id="GO:0005524">
    <property type="term" value="F:ATP binding"/>
    <property type="evidence" value="ECO:0007669"/>
    <property type="project" value="UniProtKB-UniRule"/>
</dbReference>
<dbReference type="InterPro" id="IPR036771">
    <property type="entry name" value="ATPsynth_dsu/esu_N"/>
</dbReference>
<dbReference type="OrthoDB" id="9791445at2"/>
<evidence type="ECO:0000256" key="3">
    <source>
        <dbReference type="ARBA" id="ARBA00022448"/>
    </source>
</evidence>
<accession>A0A0X3V793</accession>
<feature type="domain" description="ATP synthase F1 complex delta/epsilon subunit N-terminal" evidence="10">
    <location>
        <begin position="5"/>
        <end position="85"/>
    </location>
</feature>
<dbReference type="GO" id="GO:0046933">
    <property type="term" value="F:proton-transporting ATP synthase activity, rotational mechanism"/>
    <property type="evidence" value="ECO:0007669"/>
    <property type="project" value="UniProtKB-UniRule"/>
</dbReference>
<reference evidence="11 12" key="1">
    <citation type="submission" date="2015-10" db="EMBL/GenBank/DDBJ databases">
        <authorList>
            <person name="Gilbert D.G."/>
        </authorList>
    </citation>
    <scope>NUCLEOTIDE SEQUENCE [LARGE SCALE GENOMIC DNA]</scope>
    <source>
        <strain evidence="11 12">NRRL B-16712</strain>
    </source>
</reference>
<comment type="function">
    <text evidence="8">Produces ATP from ADP in the presence of a proton gradient across the membrane.</text>
</comment>
<dbReference type="Gene3D" id="2.60.15.10">
    <property type="entry name" value="F0F1 ATP synthase delta/epsilon subunit, N-terminal"/>
    <property type="match status" value="1"/>
</dbReference>
<dbReference type="GO" id="GO:0005886">
    <property type="term" value="C:plasma membrane"/>
    <property type="evidence" value="ECO:0007669"/>
    <property type="project" value="UniProtKB-SubCell"/>
</dbReference>
<evidence type="ECO:0000256" key="5">
    <source>
        <dbReference type="ARBA" id="ARBA00023136"/>
    </source>
</evidence>
<keyword evidence="8" id="KW-0375">Hydrogen ion transport</keyword>
<comment type="caution">
    <text evidence="11">The sequence shown here is derived from an EMBL/GenBank/DDBJ whole genome shotgun (WGS) entry which is preliminary data.</text>
</comment>
<dbReference type="GO" id="GO:0045259">
    <property type="term" value="C:proton-transporting ATP synthase complex"/>
    <property type="evidence" value="ECO:0007669"/>
    <property type="project" value="UniProtKB-KW"/>
</dbReference>
<evidence type="ECO:0000259" key="10">
    <source>
        <dbReference type="Pfam" id="PF02823"/>
    </source>
</evidence>
<comment type="subcellular location">
    <subcellularLocation>
        <location evidence="1 8">Cell membrane</location>
        <topology evidence="1 8">Peripheral membrane protein</topology>
    </subcellularLocation>
</comment>
<evidence type="ECO:0000256" key="9">
    <source>
        <dbReference type="RuleBase" id="RU003656"/>
    </source>
</evidence>
<dbReference type="AlphaFoldDB" id="A0A0X3V793"/>